<dbReference type="GeneID" id="41588801"/>
<dbReference type="PANTHER" id="PTHR23410:SF12">
    <property type="entry name" value="LARGE RIBOSOMAL SUBUNIT PROTEIN UL18"/>
    <property type="match status" value="1"/>
</dbReference>
<dbReference type="InterPro" id="IPR057267">
    <property type="entry name" value="Rbsml_uL18_arch"/>
</dbReference>
<dbReference type="EMBL" id="LT671858">
    <property type="protein sequence ID" value="SIM77665.1"/>
    <property type="molecule type" value="Genomic_DNA"/>
</dbReference>
<dbReference type="Pfam" id="PF17144">
    <property type="entry name" value="Ribosomal_L5e"/>
    <property type="match status" value="1"/>
</dbReference>
<keyword evidence="2 6" id="KW-0699">rRNA-binding</keyword>
<dbReference type="CDD" id="cd00432">
    <property type="entry name" value="Ribosomal_L18_L5e"/>
    <property type="match status" value="1"/>
</dbReference>
<evidence type="ECO:0000256" key="4">
    <source>
        <dbReference type="ARBA" id="ARBA00022980"/>
    </source>
</evidence>
<keyword evidence="4 6" id="KW-0689">Ribosomal protein</keyword>
<dbReference type="Proteomes" id="UP000195607">
    <property type="component" value="Chromosome I"/>
</dbReference>
<evidence type="ECO:0000313" key="7">
    <source>
        <dbReference type="EMBL" id="SIM77665.1"/>
    </source>
</evidence>
<dbReference type="AlphaFoldDB" id="A0A1N5VZP3"/>
<comment type="subunit">
    <text evidence="6">Part of the 50S ribosomal subunit. Contacts the 5S and 23S rRNAs.</text>
</comment>
<gene>
    <name evidence="6" type="primary">rpl18</name>
    <name evidence="7" type="ORF">CSP5_1560</name>
</gene>
<dbReference type="GO" id="GO:0006412">
    <property type="term" value="P:translation"/>
    <property type="evidence" value="ECO:0007669"/>
    <property type="project" value="UniProtKB-UniRule"/>
</dbReference>
<evidence type="ECO:0000313" key="8">
    <source>
        <dbReference type="Proteomes" id="UP000195607"/>
    </source>
</evidence>
<evidence type="ECO:0000256" key="3">
    <source>
        <dbReference type="ARBA" id="ARBA00022884"/>
    </source>
</evidence>
<sequence>MKTPTLLKRKKEGVTDYRKRLSLLKSESPRLVVRVSGKGFTAQVAEYDPDGDVIKGTVTSRVMEKIAGIKGNNTQSCYLAGYYLGKTVKKKDIDYAILDIGRFDLIKGGRISAVLKGFTDSGVEVPCSEEIFPSKERLEGKHVKHPVKLDEMKKKIDEKVN</sequence>
<dbReference type="NCBIfam" id="NF006342">
    <property type="entry name" value="PRK08569.1"/>
    <property type="match status" value="1"/>
</dbReference>
<protein>
    <recommendedName>
        <fullName evidence="6">Large ribosomal subunit protein uL18</fullName>
    </recommendedName>
</protein>
<dbReference type="RefSeq" id="WP_021790146.1">
    <property type="nucleotide sequence ID" value="NZ_LT671858.1"/>
</dbReference>
<dbReference type="GO" id="GO:0022625">
    <property type="term" value="C:cytosolic large ribosomal subunit"/>
    <property type="evidence" value="ECO:0007669"/>
    <property type="project" value="TreeGrafter"/>
</dbReference>
<dbReference type="Gene3D" id="3.30.420.100">
    <property type="match status" value="1"/>
</dbReference>
<name>A0A1N5VZP3_9ARCH</name>
<dbReference type="InterPro" id="IPR057268">
    <property type="entry name" value="Ribosomal_L18"/>
</dbReference>
<dbReference type="GO" id="GO:0003735">
    <property type="term" value="F:structural constituent of ribosome"/>
    <property type="evidence" value="ECO:0007669"/>
    <property type="project" value="InterPro"/>
</dbReference>
<evidence type="ECO:0000256" key="2">
    <source>
        <dbReference type="ARBA" id="ARBA00022730"/>
    </source>
</evidence>
<reference evidence="7 8" key="1">
    <citation type="submission" date="2016-04" db="EMBL/GenBank/DDBJ databases">
        <authorList>
            <person name="Evans L.H."/>
            <person name="Alamgir A."/>
            <person name="Owens N."/>
            <person name="Weber N.D."/>
            <person name="Virtaneva K."/>
            <person name="Barbian K."/>
            <person name="Babar A."/>
            <person name="Rosenke K."/>
        </authorList>
    </citation>
    <scope>NUCLEOTIDE SEQUENCE [LARGE SCALE GENOMIC DNA]</scope>
    <source>
        <strain evidence="8">S5(T) (JCM 30642 \VKM B-2941)</strain>
    </source>
</reference>
<dbReference type="PANTHER" id="PTHR23410">
    <property type="entry name" value="RIBOSOMAL PROTEIN L5-RELATED"/>
    <property type="match status" value="1"/>
</dbReference>
<keyword evidence="3 6" id="KW-0694">RNA-binding</keyword>
<dbReference type="InterPro" id="IPR005485">
    <property type="entry name" value="Rbsml_uL18_euk_arch"/>
</dbReference>
<keyword evidence="5 6" id="KW-0687">Ribonucleoprotein</keyword>
<dbReference type="GO" id="GO:0008097">
    <property type="term" value="F:5S rRNA binding"/>
    <property type="evidence" value="ECO:0007669"/>
    <property type="project" value="InterPro"/>
</dbReference>
<dbReference type="SUPFAM" id="SSF53137">
    <property type="entry name" value="Translational machinery components"/>
    <property type="match status" value="1"/>
</dbReference>
<dbReference type="HAMAP" id="MF_01337_A">
    <property type="entry name" value="Ribosomal_uL18_A"/>
    <property type="match status" value="1"/>
</dbReference>
<evidence type="ECO:0000256" key="1">
    <source>
        <dbReference type="ARBA" id="ARBA00007116"/>
    </source>
</evidence>
<proteinExistence type="inferred from homology"/>
<evidence type="ECO:0000256" key="6">
    <source>
        <dbReference type="HAMAP-Rule" id="MF_01337"/>
    </source>
</evidence>
<evidence type="ECO:0000256" key="5">
    <source>
        <dbReference type="ARBA" id="ARBA00023274"/>
    </source>
</evidence>
<comment type="similarity">
    <text evidence="1 6">Belongs to the universal ribosomal protein uL18 family.</text>
</comment>
<dbReference type="GO" id="GO:0000027">
    <property type="term" value="P:ribosomal large subunit assembly"/>
    <property type="evidence" value="ECO:0007669"/>
    <property type="project" value="TreeGrafter"/>
</dbReference>
<accession>A0A1N5VZP3</accession>
<comment type="function">
    <text evidence="6">This is one of the proteins that bind and probably mediate the attachment of the 5S RNA into the large ribosomal subunit, where it forms part of the central protuberance.</text>
</comment>
<organism evidence="7 8">
    <name type="scientific">Cuniculiplasma divulgatum</name>
    <dbReference type="NCBI Taxonomy" id="1673428"/>
    <lineage>
        <taxon>Archaea</taxon>
        <taxon>Methanobacteriati</taxon>
        <taxon>Thermoplasmatota</taxon>
        <taxon>Thermoplasmata</taxon>
        <taxon>Thermoplasmatales</taxon>
        <taxon>Cuniculiplasmataceae</taxon>
        <taxon>Cuniculiplasma</taxon>
    </lineage>
</organism>